<reference evidence="1" key="2">
    <citation type="submission" date="2025-09" db="UniProtKB">
        <authorList>
            <consortium name="EnsemblPlants"/>
        </authorList>
    </citation>
    <scope>IDENTIFICATION</scope>
</reference>
<proteinExistence type="predicted"/>
<dbReference type="EnsemblPlants" id="AVESA.00010b.r2.5DG0976890.1">
    <property type="protein sequence ID" value="AVESA.00010b.r2.5DG0976890.1.CDS"/>
    <property type="gene ID" value="AVESA.00010b.r2.5DG0976890"/>
</dbReference>
<evidence type="ECO:0000313" key="1">
    <source>
        <dbReference type="EnsemblPlants" id="AVESA.00010b.r2.5DG0976890.1.CDS"/>
    </source>
</evidence>
<sequence>MNTWLLSPPYPFDEVKHCATVSSAADVPTPGQAPPNVQFALALSDHHRHPTRFKSSQLAIRSSSNYTRKPPTLPIRSCEPQSSAACLPNPRSDLIRSRDSTMGAEADLSPPPLERTASPEPEILRNRNDNRDWKADMISALGESVSFGRFLSEPLDWGKWSAFEHNRYLEEAAGQSRPGSVAQKKAFFEEHYARKRKSQDDADADADEDVDGDAYGGAACWSAGSSCMTDGPAGETTRGINSSPECGVIADAAPVDAASEEPKAVSNAVGLSCSLDNTDELSHKHDDMQVAEARNGLQLDEGCIVATVEPVEKQPLQESSIVNQGTADSVKKRRLPIALLFQKPTEFSSPPSGKKTASLSVKRRSTLRSAKENSSPSPSTDSNKQEGASVAHKRSTFGTLHMSMNFRRCETGNPASSSRNLGSTIASRISQLESASRPVKDTPPKLNQFRQTKKGFFKGMPEMASKTSQQHEQRSSHVRVKEMVFSSTSSPAHPKTNLAKENMVNANNESELKELCPSIRFKARTLPNFHWKNKEPKDSSQQSAQEIPDLPNNGHQLNDASNPHVMSRGAPKDKQRCCFPLRRLC</sequence>
<name>A0ACD5YI25_AVESA</name>
<dbReference type="Proteomes" id="UP001732700">
    <property type="component" value="Chromosome 5D"/>
</dbReference>
<evidence type="ECO:0000313" key="2">
    <source>
        <dbReference type="Proteomes" id="UP001732700"/>
    </source>
</evidence>
<protein>
    <submittedName>
        <fullName evidence="1">Uncharacterized protein</fullName>
    </submittedName>
</protein>
<accession>A0ACD5YI25</accession>
<organism evidence="1 2">
    <name type="scientific">Avena sativa</name>
    <name type="common">Oat</name>
    <dbReference type="NCBI Taxonomy" id="4498"/>
    <lineage>
        <taxon>Eukaryota</taxon>
        <taxon>Viridiplantae</taxon>
        <taxon>Streptophyta</taxon>
        <taxon>Embryophyta</taxon>
        <taxon>Tracheophyta</taxon>
        <taxon>Spermatophyta</taxon>
        <taxon>Magnoliopsida</taxon>
        <taxon>Liliopsida</taxon>
        <taxon>Poales</taxon>
        <taxon>Poaceae</taxon>
        <taxon>BOP clade</taxon>
        <taxon>Pooideae</taxon>
        <taxon>Poodae</taxon>
        <taxon>Poeae</taxon>
        <taxon>Poeae Chloroplast Group 1 (Aveneae type)</taxon>
        <taxon>Aveninae</taxon>
        <taxon>Avena</taxon>
    </lineage>
</organism>
<keyword evidence="2" id="KW-1185">Reference proteome</keyword>
<reference evidence="1" key="1">
    <citation type="submission" date="2021-05" db="EMBL/GenBank/DDBJ databases">
        <authorList>
            <person name="Scholz U."/>
            <person name="Mascher M."/>
            <person name="Fiebig A."/>
        </authorList>
    </citation>
    <scope>NUCLEOTIDE SEQUENCE [LARGE SCALE GENOMIC DNA]</scope>
</reference>